<feature type="domain" description="Bifunctional inhibitor/plant lipid transfer protein/seed storage helical" evidence="3">
    <location>
        <begin position="37"/>
        <end position="116"/>
    </location>
</feature>
<reference evidence="4" key="1">
    <citation type="submission" date="2020-07" db="EMBL/GenBank/DDBJ databases">
        <title>Ethylene signaling mediates host invasion by parasitic plants.</title>
        <authorList>
            <person name="Yoshida S."/>
        </authorList>
    </citation>
    <scope>NUCLEOTIDE SEQUENCE</scope>
    <source>
        <strain evidence="4">Okayama</strain>
    </source>
</reference>
<feature type="compositionally biased region" description="Polar residues" evidence="1">
    <location>
        <begin position="155"/>
        <end position="165"/>
    </location>
</feature>
<keyword evidence="2" id="KW-0472">Membrane</keyword>
<dbReference type="PANTHER" id="PTHR31676">
    <property type="entry name" value="T31J12.3 PROTEIN-RELATED"/>
    <property type="match status" value="1"/>
</dbReference>
<dbReference type="AlphaFoldDB" id="A0A830D9V2"/>
<proteinExistence type="predicted"/>
<dbReference type="InterPro" id="IPR036758">
    <property type="entry name" value="At5g01610-like"/>
</dbReference>
<evidence type="ECO:0000259" key="3">
    <source>
        <dbReference type="SMART" id="SM00499"/>
    </source>
</evidence>
<keyword evidence="5" id="KW-1185">Reference proteome</keyword>
<dbReference type="PANTHER" id="PTHR31676:SF96">
    <property type="entry name" value="EXPRESSED PROTEIN"/>
    <property type="match status" value="1"/>
</dbReference>
<dbReference type="SUPFAM" id="SSF141562">
    <property type="entry name" value="At5g01610-like"/>
    <property type="match status" value="1"/>
</dbReference>
<dbReference type="Gene3D" id="1.10.110.10">
    <property type="entry name" value="Plant lipid-transfer and hydrophobic proteins"/>
    <property type="match status" value="1"/>
</dbReference>
<evidence type="ECO:0000256" key="1">
    <source>
        <dbReference type="SAM" id="MobiDB-lite"/>
    </source>
</evidence>
<accession>A0A830D9V2</accession>
<dbReference type="Proteomes" id="UP000653305">
    <property type="component" value="Unassembled WGS sequence"/>
</dbReference>
<name>A0A830D9V2_9LAMI</name>
<organism evidence="4 5">
    <name type="scientific">Phtheirospermum japonicum</name>
    <dbReference type="NCBI Taxonomy" id="374723"/>
    <lineage>
        <taxon>Eukaryota</taxon>
        <taxon>Viridiplantae</taxon>
        <taxon>Streptophyta</taxon>
        <taxon>Embryophyta</taxon>
        <taxon>Tracheophyta</taxon>
        <taxon>Spermatophyta</taxon>
        <taxon>Magnoliopsida</taxon>
        <taxon>eudicotyledons</taxon>
        <taxon>Gunneridae</taxon>
        <taxon>Pentapetalae</taxon>
        <taxon>asterids</taxon>
        <taxon>lamiids</taxon>
        <taxon>Lamiales</taxon>
        <taxon>Orobanchaceae</taxon>
        <taxon>Orobanchaceae incertae sedis</taxon>
        <taxon>Phtheirospermum</taxon>
    </lineage>
</organism>
<evidence type="ECO:0000256" key="2">
    <source>
        <dbReference type="SAM" id="Phobius"/>
    </source>
</evidence>
<evidence type="ECO:0000313" key="4">
    <source>
        <dbReference type="EMBL" id="GFQ04974.1"/>
    </source>
</evidence>
<feature type="region of interest" description="Disordered" evidence="1">
    <location>
        <begin position="143"/>
        <end position="165"/>
    </location>
</feature>
<dbReference type="InterPro" id="IPR007493">
    <property type="entry name" value="DUF538"/>
</dbReference>
<protein>
    <submittedName>
        <fullName evidence="4">Protein yls3</fullName>
    </submittedName>
</protein>
<keyword evidence="2" id="KW-0812">Transmembrane</keyword>
<dbReference type="InterPro" id="IPR016140">
    <property type="entry name" value="Bifunc_inhib/LTP/seed_store"/>
</dbReference>
<evidence type="ECO:0000313" key="5">
    <source>
        <dbReference type="Proteomes" id="UP000653305"/>
    </source>
</evidence>
<gene>
    <name evidence="4" type="ORF">PHJA_002641500</name>
</gene>
<dbReference type="Gene3D" id="2.30.240.10">
    <property type="entry name" value="At5g01610-like"/>
    <property type="match status" value="1"/>
</dbReference>
<dbReference type="CDD" id="cd00010">
    <property type="entry name" value="AAI_LTSS"/>
    <property type="match status" value="1"/>
</dbReference>
<dbReference type="OrthoDB" id="622488at2759"/>
<dbReference type="EMBL" id="BMAC01001000">
    <property type="protein sequence ID" value="GFQ04974.1"/>
    <property type="molecule type" value="Genomic_DNA"/>
</dbReference>
<feature type="compositionally biased region" description="Low complexity" evidence="1">
    <location>
        <begin position="143"/>
        <end position="154"/>
    </location>
</feature>
<dbReference type="InterPro" id="IPR036312">
    <property type="entry name" value="Bifun_inhib/LTP/seed_sf"/>
</dbReference>
<sequence length="333" mass="35845">MKSKNLSLGVMITIPCILWAVMFGHTRSDIEKDKERCANKLIGAATCLPYVSGEANVPPKDCCTGFNQITVSNPECICLLVKDKDDPTLGLKINTTRALGLPTRCHAPVNLTISDCPALLHLPPNSADAKVFQDLANIGNSTTNTTAAPATATTQQQSNLSPSLNTPQSMAVQHATALLSLILLLLLLLHASAHLSLSTSDDVHDLLPAYNLPKGLLPADIKSYTLSNSDNSFTIELSSNPCYVKFDGQLVYYDKIIKGKLGNGTVTGVSGIQAKKLFVWVSVTGIDVDEENDMIEFHVGALSQKLPAKDFQDIHSCKAKGLRDSFSLLEELI</sequence>
<dbReference type="SMART" id="SM00499">
    <property type="entry name" value="AAI"/>
    <property type="match status" value="1"/>
</dbReference>
<comment type="caution">
    <text evidence="4">The sequence shown here is derived from an EMBL/GenBank/DDBJ whole genome shotgun (WGS) entry which is preliminary data.</text>
</comment>
<dbReference type="SUPFAM" id="SSF47699">
    <property type="entry name" value="Bifunctional inhibitor/lipid-transfer protein/seed storage 2S albumin"/>
    <property type="match status" value="1"/>
</dbReference>
<keyword evidence="2" id="KW-1133">Transmembrane helix</keyword>
<dbReference type="Pfam" id="PF04398">
    <property type="entry name" value="DUF538"/>
    <property type="match status" value="1"/>
</dbReference>
<dbReference type="Pfam" id="PF14368">
    <property type="entry name" value="LTP_2"/>
    <property type="match status" value="1"/>
</dbReference>
<feature type="transmembrane region" description="Helical" evidence="2">
    <location>
        <begin position="6"/>
        <end position="24"/>
    </location>
</feature>